<dbReference type="Pfam" id="PF19266">
    <property type="entry name" value="CIS_tube"/>
    <property type="match status" value="1"/>
</dbReference>
<reference evidence="2 3" key="1">
    <citation type="submission" date="2020-08" db="EMBL/GenBank/DDBJ databases">
        <title>Genome public.</title>
        <authorList>
            <person name="Liu C."/>
            <person name="Sun Q."/>
        </authorList>
    </citation>
    <scope>NUCLEOTIDE SEQUENCE [LARGE SCALE GENOMIC DNA]</scope>
    <source>
        <strain evidence="2 3">NSJ-79</strain>
    </source>
</reference>
<comment type="caution">
    <text evidence="2">The sequence shown here is derived from an EMBL/GenBank/DDBJ whole genome shotgun (WGS) entry which is preliminary data.</text>
</comment>
<protein>
    <recommendedName>
        <fullName evidence="1">Contractile injection system tube protein N-terminal domain-containing protein</fullName>
    </recommendedName>
</protein>
<dbReference type="EMBL" id="JACOOJ010000007">
    <property type="protein sequence ID" value="MBC5632354.1"/>
    <property type="molecule type" value="Genomic_DNA"/>
</dbReference>
<feature type="domain" description="Contractile injection system tube protein N-terminal" evidence="1">
    <location>
        <begin position="3"/>
        <end position="155"/>
    </location>
</feature>
<gene>
    <name evidence="2" type="ORF">H8S65_06170</name>
</gene>
<dbReference type="RefSeq" id="WP_186929124.1">
    <property type="nucleotide sequence ID" value="NZ_JACOOJ010000007.1"/>
</dbReference>
<dbReference type="InterPro" id="IPR045361">
    <property type="entry name" value="CIS_tube_prot_N"/>
</dbReference>
<dbReference type="Proteomes" id="UP000651475">
    <property type="component" value="Unassembled WGS sequence"/>
</dbReference>
<evidence type="ECO:0000259" key="1">
    <source>
        <dbReference type="Pfam" id="PF19266"/>
    </source>
</evidence>
<proteinExistence type="predicted"/>
<keyword evidence="3" id="KW-1185">Reference proteome</keyword>
<sequence length="219" mass="24761">MGKLQKMKLEAYDNSLMTGSPVASVEVPVNPDNYKLTKDIGHSENKEQGQKDTTVHFNKYEKENLSFSVVFDGTGVIPSTNMNTVTDKVKELEKVVYNCNNKIHQPNFVRIAWGKLVFCGQLSTYSLNYTLFSSEGVPLRVKIDMAFSRAVSQEVAVKLRENASIEEVNVEFKEGDTVSKKCYTMYDNELVAREVAKENDLDRFRNIEPGTQLVFPALK</sequence>
<accession>A0ABR7DLP9</accession>
<evidence type="ECO:0000313" key="2">
    <source>
        <dbReference type="EMBL" id="MBC5632354.1"/>
    </source>
</evidence>
<organism evidence="2 3">
    <name type="scientific">Parabacteroides hominis</name>
    <dbReference type="NCBI Taxonomy" id="2763057"/>
    <lineage>
        <taxon>Bacteria</taxon>
        <taxon>Pseudomonadati</taxon>
        <taxon>Bacteroidota</taxon>
        <taxon>Bacteroidia</taxon>
        <taxon>Bacteroidales</taxon>
        <taxon>Tannerellaceae</taxon>
        <taxon>Parabacteroides</taxon>
    </lineage>
</organism>
<evidence type="ECO:0000313" key="3">
    <source>
        <dbReference type="Proteomes" id="UP000651475"/>
    </source>
</evidence>
<name>A0ABR7DLP9_9BACT</name>